<dbReference type="PANTHER" id="PTHR43128:SF16">
    <property type="entry name" value="L-LACTATE DEHYDROGENASE"/>
    <property type="match status" value="1"/>
</dbReference>
<evidence type="ECO:0000256" key="7">
    <source>
        <dbReference type="HAMAP-Rule" id="MF_00488"/>
    </source>
</evidence>
<feature type="binding site" evidence="9">
    <location>
        <position position="99"/>
    </location>
    <ligand>
        <name>NAD(+)</name>
        <dbReference type="ChEBI" id="CHEBI:57540"/>
    </ligand>
</feature>
<evidence type="ECO:0000256" key="8">
    <source>
        <dbReference type="PIRSR" id="PIRSR000102-1"/>
    </source>
</evidence>
<dbReference type="EMBL" id="FZOC01000003">
    <property type="protein sequence ID" value="SNR87927.1"/>
    <property type="molecule type" value="Genomic_DNA"/>
</dbReference>
<dbReference type="GO" id="GO:0006096">
    <property type="term" value="P:glycolytic process"/>
    <property type="evidence" value="ECO:0007669"/>
    <property type="project" value="UniProtKB-UniRule"/>
</dbReference>
<keyword evidence="13" id="KW-1185">Reference proteome</keyword>
<feature type="binding site" evidence="7">
    <location>
        <position position="86"/>
    </location>
    <ligand>
        <name>substrate</name>
    </ligand>
</feature>
<evidence type="ECO:0000256" key="9">
    <source>
        <dbReference type="PIRSR" id="PIRSR000102-3"/>
    </source>
</evidence>
<dbReference type="Gene3D" id="3.40.50.720">
    <property type="entry name" value="NAD(P)-binding Rossmann-like Domain"/>
    <property type="match status" value="1"/>
</dbReference>
<feature type="domain" description="Lactate/malate dehydrogenase C-terminal" evidence="11">
    <location>
        <begin position="152"/>
        <end position="313"/>
    </location>
</feature>
<feature type="binding site" evidence="9">
    <location>
        <begin position="14"/>
        <end position="19"/>
    </location>
    <ligand>
        <name>NAD(+)</name>
        <dbReference type="ChEBI" id="CHEBI:57540"/>
    </ligand>
</feature>
<feature type="binding site" evidence="7">
    <location>
        <position position="150"/>
    </location>
    <ligand>
        <name>NAD(+)</name>
        <dbReference type="ChEBI" id="CHEBI:57540"/>
    </ligand>
</feature>
<feature type="binding site" evidence="7">
    <location>
        <position position="160"/>
    </location>
    <ligand>
        <name>beta-D-fructose 1,6-bisphosphate</name>
        <dbReference type="ChEBI" id="CHEBI:32966"/>
        <note>allosteric activator</note>
    </ligand>
</feature>
<evidence type="ECO:0000256" key="6">
    <source>
        <dbReference type="ARBA" id="ARBA00049258"/>
    </source>
</evidence>
<comment type="subcellular location">
    <subcellularLocation>
        <location evidence="7">Cytoplasm</location>
    </subcellularLocation>
</comment>
<sequence length="319" mass="33561">MQERPHSKKIAIVGMGNVGAAFAYALMLRRLATDIVLIDLDRKRAEGEALDLRHGLPLVGPMNVFAGDYADCADAAMVVITAGANQKPGQTRLELLKQNAGITADIVRRVLEQGGKPILLMTTNPVDVLTRAALDVAGSMGLPPGRVFGSGTVLDSSRLRHLLAEAAGVDPRGVHAAVLGEHGDSEVCVWSRANVSGIPLAEALALRGVVLDNGFRERAATDVRRAAYEIINRKGYTNTAIGVALCRIVEAVLGDQKSVLTVSTDAEGRYGLPRVCMSLPCVVGAGGVEKVIDAPLAPEEEAALRASGEVLFASCRSLL</sequence>
<dbReference type="Gene3D" id="3.90.110.10">
    <property type="entry name" value="Lactate dehydrogenase/glycoside hydrolase, family 4, C-terminal"/>
    <property type="match status" value="1"/>
</dbReference>
<feature type="active site" description="Proton acceptor" evidence="7 8">
    <location>
        <position position="182"/>
    </location>
</feature>
<dbReference type="PRINTS" id="PR00086">
    <property type="entry name" value="LLDHDRGNASE"/>
</dbReference>
<dbReference type="InterPro" id="IPR018177">
    <property type="entry name" value="L-lactate_DH_AS"/>
</dbReference>
<comment type="function">
    <text evidence="7">Catalyzes the conversion of lactate to pyruvate.</text>
</comment>
<keyword evidence="7" id="KW-0021">Allosteric enzyme</keyword>
<dbReference type="InterPro" id="IPR001236">
    <property type="entry name" value="Lactate/malate_DH_N"/>
</dbReference>
<protein>
    <recommendedName>
        <fullName evidence="3 7">L-lactate dehydrogenase</fullName>
        <shortName evidence="7">L-LDH</shortName>
        <ecNumber evidence="3 7">1.1.1.27</ecNumber>
    </recommendedName>
</protein>
<proteinExistence type="inferred from homology"/>
<evidence type="ECO:0000256" key="5">
    <source>
        <dbReference type="ARBA" id="ARBA00023027"/>
    </source>
</evidence>
<name>A0A238ZWZ5_9BACT</name>
<comment type="catalytic activity">
    <reaction evidence="6 7">
        <text>(S)-lactate + NAD(+) = pyruvate + NADH + H(+)</text>
        <dbReference type="Rhea" id="RHEA:23444"/>
        <dbReference type="ChEBI" id="CHEBI:15361"/>
        <dbReference type="ChEBI" id="CHEBI:15378"/>
        <dbReference type="ChEBI" id="CHEBI:16651"/>
        <dbReference type="ChEBI" id="CHEBI:57540"/>
        <dbReference type="ChEBI" id="CHEBI:57945"/>
        <dbReference type="EC" id="1.1.1.27"/>
    </reaction>
</comment>
<feature type="binding site" evidence="7 9">
    <location>
        <position position="39"/>
    </location>
    <ligand>
        <name>NAD(+)</name>
        <dbReference type="ChEBI" id="CHEBI:57540"/>
    </ligand>
</feature>
<evidence type="ECO:0000256" key="3">
    <source>
        <dbReference type="ARBA" id="ARBA00012967"/>
    </source>
</evidence>
<reference evidence="12 13" key="1">
    <citation type="submission" date="2017-06" db="EMBL/GenBank/DDBJ databases">
        <authorList>
            <person name="Kim H.J."/>
            <person name="Triplett B.A."/>
        </authorList>
    </citation>
    <scope>NUCLEOTIDE SEQUENCE [LARGE SCALE GENOMIC DNA]</scope>
    <source>
        <strain evidence="12 13">DSM 13116</strain>
    </source>
</reference>
<dbReference type="RefSeq" id="WP_089273666.1">
    <property type="nucleotide sequence ID" value="NZ_FZOC01000003.1"/>
</dbReference>
<gene>
    <name evidence="7" type="primary">ldh</name>
    <name evidence="12" type="ORF">SAMN04488503_1680</name>
</gene>
<comment type="pathway">
    <text evidence="1 7">Fermentation; pyruvate fermentation to lactate; (S)-lactate from pyruvate: step 1/1.</text>
</comment>
<feature type="binding site" evidence="7">
    <location>
        <position position="18"/>
    </location>
    <ligand>
        <name>NAD(+)</name>
        <dbReference type="ChEBI" id="CHEBI:57540"/>
    </ligand>
</feature>
<dbReference type="GO" id="GO:0005737">
    <property type="term" value="C:cytoplasm"/>
    <property type="evidence" value="ECO:0007669"/>
    <property type="project" value="UniProtKB-SubCell"/>
</dbReference>
<feature type="binding site" evidence="7">
    <location>
        <position position="69"/>
    </location>
    <ligand>
        <name>NAD(+)</name>
        <dbReference type="ChEBI" id="CHEBI:57540"/>
    </ligand>
</feature>
<evidence type="ECO:0000256" key="4">
    <source>
        <dbReference type="ARBA" id="ARBA00023002"/>
    </source>
</evidence>
<feature type="binding site" evidence="7">
    <location>
        <position position="92"/>
    </location>
    <ligand>
        <name>substrate</name>
    </ligand>
</feature>
<organism evidence="12 13">
    <name type="scientific">Humidesulfovibrio mexicanus</name>
    <dbReference type="NCBI Taxonomy" id="147047"/>
    <lineage>
        <taxon>Bacteria</taxon>
        <taxon>Pseudomonadati</taxon>
        <taxon>Thermodesulfobacteriota</taxon>
        <taxon>Desulfovibrionia</taxon>
        <taxon>Desulfovibrionales</taxon>
        <taxon>Desulfovibrionaceae</taxon>
        <taxon>Humidesulfovibrio</taxon>
    </lineage>
</organism>
<feature type="binding site" evidence="7">
    <location>
        <begin position="124"/>
        <end position="127"/>
    </location>
    <ligand>
        <name>substrate</name>
    </ligand>
</feature>
<accession>A0A238ZWZ5</accession>
<dbReference type="GO" id="GO:0006089">
    <property type="term" value="P:lactate metabolic process"/>
    <property type="evidence" value="ECO:0007669"/>
    <property type="project" value="TreeGrafter"/>
</dbReference>
<dbReference type="SUPFAM" id="SSF56327">
    <property type="entry name" value="LDH C-terminal domain-like"/>
    <property type="match status" value="1"/>
</dbReference>
<dbReference type="Proteomes" id="UP000198324">
    <property type="component" value="Unassembled WGS sequence"/>
</dbReference>
<keyword evidence="4 7" id="KW-0560">Oxidoreductase</keyword>
<evidence type="ECO:0000259" key="10">
    <source>
        <dbReference type="Pfam" id="PF00056"/>
    </source>
</evidence>
<dbReference type="Pfam" id="PF00056">
    <property type="entry name" value="Ldh_1_N"/>
    <property type="match status" value="1"/>
</dbReference>
<feature type="modified residue" description="Phosphotyrosine" evidence="7">
    <location>
        <position position="228"/>
    </location>
</feature>
<dbReference type="NCBIfam" id="TIGR01771">
    <property type="entry name" value="L-LDH-NAD"/>
    <property type="match status" value="1"/>
</dbReference>
<dbReference type="NCBIfam" id="NF000824">
    <property type="entry name" value="PRK00066.1"/>
    <property type="match status" value="1"/>
</dbReference>
<feature type="binding site" evidence="7">
    <location>
        <begin position="155"/>
        <end position="158"/>
    </location>
    <ligand>
        <name>substrate</name>
    </ligand>
</feature>
<dbReference type="HAMAP" id="MF_00488">
    <property type="entry name" value="Lactate_dehydrog"/>
    <property type="match status" value="1"/>
</dbReference>
<feature type="binding site" evidence="7">
    <location>
        <position position="175"/>
    </location>
    <ligand>
        <name>beta-D-fructose 1,6-bisphosphate</name>
        <dbReference type="ChEBI" id="CHEBI:32966"/>
        <note>allosteric activator</note>
    </ligand>
</feature>
<dbReference type="InterPro" id="IPR036291">
    <property type="entry name" value="NAD(P)-bd_dom_sf"/>
</dbReference>
<dbReference type="OrthoDB" id="9802969at2"/>
<dbReference type="InterPro" id="IPR001557">
    <property type="entry name" value="L-lactate/malate_DH"/>
</dbReference>
<dbReference type="PANTHER" id="PTHR43128">
    <property type="entry name" value="L-2-HYDROXYCARBOXYLATE DEHYDROGENASE (NAD(P)(+))"/>
    <property type="match status" value="1"/>
</dbReference>
<comment type="subunit">
    <text evidence="7">Homotetramer.</text>
</comment>
<dbReference type="CDD" id="cd05292">
    <property type="entry name" value="LDH_2"/>
    <property type="match status" value="1"/>
</dbReference>
<dbReference type="InterPro" id="IPR011304">
    <property type="entry name" value="L-lactate_DH"/>
</dbReference>
<dbReference type="GO" id="GO:0004459">
    <property type="term" value="F:L-lactate dehydrogenase (NAD+) activity"/>
    <property type="evidence" value="ECO:0007669"/>
    <property type="project" value="UniProtKB-UniRule"/>
</dbReference>
<dbReference type="EC" id="1.1.1.27" evidence="3 7"/>
<dbReference type="PIRSF" id="PIRSF000102">
    <property type="entry name" value="Lac_mal_DH"/>
    <property type="match status" value="1"/>
</dbReference>
<dbReference type="SUPFAM" id="SSF51735">
    <property type="entry name" value="NAD(P)-binding Rossmann-fold domains"/>
    <property type="match status" value="1"/>
</dbReference>
<comment type="activity regulation">
    <text evidence="7">Allosterically activated by fructose 1,6-bisphosphate (FBP).</text>
</comment>
<keyword evidence="5 7" id="KW-0520">NAD</keyword>
<comment type="caution">
    <text evidence="7">Lacks conserved residue(s) required for the propagation of feature annotation.</text>
</comment>
<dbReference type="InterPro" id="IPR022383">
    <property type="entry name" value="Lactate/malate_DH_C"/>
</dbReference>
<feature type="binding site" evidence="7">
    <location>
        <position position="44"/>
    </location>
    <ligand>
        <name>NAD(+)</name>
        <dbReference type="ChEBI" id="CHEBI:57540"/>
    </ligand>
</feature>
<feature type="domain" description="Lactate/malate dehydrogenase N-terminal" evidence="10">
    <location>
        <begin position="9"/>
        <end position="149"/>
    </location>
</feature>
<dbReference type="InterPro" id="IPR015955">
    <property type="entry name" value="Lactate_DH/Glyco_Ohase_4_C"/>
</dbReference>
<dbReference type="AlphaFoldDB" id="A0A238ZWZ5"/>
<comment type="similarity">
    <text evidence="2 7">Belongs to the LDH/MDH superfamily. LDH family.</text>
</comment>
<keyword evidence="7" id="KW-0597">Phosphoprotein</keyword>
<evidence type="ECO:0000259" key="11">
    <source>
        <dbReference type="Pfam" id="PF02866"/>
    </source>
</evidence>
<dbReference type="PROSITE" id="PS00064">
    <property type="entry name" value="L_LDH"/>
    <property type="match status" value="1"/>
</dbReference>
<evidence type="ECO:0000256" key="1">
    <source>
        <dbReference type="ARBA" id="ARBA00004843"/>
    </source>
</evidence>
<evidence type="ECO:0000256" key="2">
    <source>
        <dbReference type="ARBA" id="ARBA00006054"/>
    </source>
</evidence>
<feature type="binding site" evidence="7">
    <location>
        <position position="237"/>
    </location>
    <ligand>
        <name>substrate</name>
    </ligand>
</feature>
<feature type="binding site" evidence="7">
    <location>
        <begin position="83"/>
        <end position="84"/>
    </location>
    <ligand>
        <name>NAD(+)</name>
        <dbReference type="ChEBI" id="CHEBI:57540"/>
    </ligand>
</feature>
<dbReference type="Pfam" id="PF02866">
    <property type="entry name" value="Ldh_1_C"/>
    <property type="match status" value="1"/>
</dbReference>
<keyword evidence="7" id="KW-0963">Cytoplasm</keyword>
<evidence type="ECO:0000313" key="12">
    <source>
        <dbReference type="EMBL" id="SNR87927.1"/>
    </source>
</evidence>
<dbReference type="UniPathway" id="UPA00554">
    <property type="reaction ID" value="UER00611"/>
</dbReference>
<evidence type="ECO:0000313" key="13">
    <source>
        <dbReference type="Proteomes" id="UP000198324"/>
    </source>
</evidence>